<protein>
    <submittedName>
        <fullName evidence="1">Uncharacterized protein</fullName>
    </submittedName>
</protein>
<evidence type="ECO:0000313" key="1">
    <source>
        <dbReference type="EMBL" id="KAJ1139080.1"/>
    </source>
</evidence>
<name>A0AAV7QG09_PLEWA</name>
<evidence type="ECO:0000313" key="2">
    <source>
        <dbReference type="Proteomes" id="UP001066276"/>
    </source>
</evidence>
<keyword evidence="2" id="KW-1185">Reference proteome</keyword>
<dbReference type="EMBL" id="JANPWB010000010">
    <property type="protein sequence ID" value="KAJ1139080.1"/>
    <property type="molecule type" value="Genomic_DNA"/>
</dbReference>
<comment type="caution">
    <text evidence="1">The sequence shown here is derived from an EMBL/GenBank/DDBJ whole genome shotgun (WGS) entry which is preliminary data.</text>
</comment>
<sequence>MFRARPFDRFSFRCVTGPLPLSKGKTSLNIVTAGHELWNYRETTSGRSGFSESALARWLLLRSRAGAKDSGPEATLAQCVYTPMKP</sequence>
<gene>
    <name evidence="1" type="ORF">NDU88_005457</name>
</gene>
<organism evidence="1 2">
    <name type="scientific">Pleurodeles waltl</name>
    <name type="common">Iberian ribbed newt</name>
    <dbReference type="NCBI Taxonomy" id="8319"/>
    <lineage>
        <taxon>Eukaryota</taxon>
        <taxon>Metazoa</taxon>
        <taxon>Chordata</taxon>
        <taxon>Craniata</taxon>
        <taxon>Vertebrata</taxon>
        <taxon>Euteleostomi</taxon>
        <taxon>Amphibia</taxon>
        <taxon>Batrachia</taxon>
        <taxon>Caudata</taxon>
        <taxon>Salamandroidea</taxon>
        <taxon>Salamandridae</taxon>
        <taxon>Pleurodelinae</taxon>
        <taxon>Pleurodeles</taxon>
    </lineage>
</organism>
<dbReference type="Proteomes" id="UP001066276">
    <property type="component" value="Chromosome 6"/>
</dbReference>
<proteinExistence type="predicted"/>
<accession>A0AAV7QG09</accession>
<reference evidence="1" key="1">
    <citation type="journal article" date="2022" name="bioRxiv">
        <title>Sequencing and chromosome-scale assembly of the giantPleurodeles waltlgenome.</title>
        <authorList>
            <person name="Brown T."/>
            <person name="Elewa A."/>
            <person name="Iarovenko S."/>
            <person name="Subramanian E."/>
            <person name="Araus A.J."/>
            <person name="Petzold A."/>
            <person name="Susuki M."/>
            <person name="Suzuki K.-i.T."/>
            <person name="Hayashi T."/>
            <person name="Toyoda A."/>
            <person name="Oliveira C."/>
            <person name="Osipova E."/>
            <person name="Leigh N.D."/>
            <person name="Simon A."/>
            <person name="Yun M.H."/>
        </authorList>
    </citation>
    <scope>NUCLEOTIDE SEQUENCE</scope>
    <source>
        <strain evidence="1">20211129_DDA</strain>
        <tissue evidence="1">Liver</tissue>
    </source>
</reference>
<dbReference type="AlphaFoldDB" id="A0AAV7QG09"/>